<dbReference type="HOGENOM" id="CLU_193607_0_0_9"/>
<accession>C8W5U8</accession>
<dbReference type="KEGG" id="dae:Dtox_3368"/>
<organism evidence="1 2">
    <name type="scientific">Desulfofarcimen acetoxidans (strain ATCC 49208 / DSM 771 / KCTC 5769 / VKM B-1644 / 5575)</name>
    <name type="common">Desulfotomaculum acetoxidans</name>
    <dbReference type="NCBI Taxonomy" id="485916"/>
    <lineage>
        <taxon>Bacteria</taxon>
        <taxon>Bacillati</taxon>
        <taxon>Bacillota</taxon>
        <taxon>Clostridia</taxon>
        <taxon>Eubacteriales</taxon>
        <taxon>Peptococcaceae</taxon>
        <taxon>Desulfofarcimen</taxon>
    </lineage>
</organism>
<dbReference type="RefSeq" id="WP_015758788.1">
    <property type="nucleotide sequence ID" value="NC_013216.1"/>
</dbReference>
<gene>
    <name evidence="1" type="ordered locus">Dtox_3368</name>
</gene>
<reference evidence="1 2" key="1">
    <citation type="journal article" date="2009" name="Stand. Genomic Sci.">
        <title>Complete genome sequence of Desulfotomaculum acetoxidans type strain (5575).</title>
        <authorList>
            <person name="Spring S."/>
            <person name="Lapidus A."/>
            <person name="Schroder M."/>
            <person name="Gleim D."/>
            <person name="Sims D."/>
            <person name="Meincke L."/>
            <person name="Glavina Del Rio T."/>
            <person name="Tice H."/>
            <person name="Copeland A."/>
            <person name="Cheng J.F."/>
            <person name="Lucas S."/>
            <person name="Chen F."/>
            <person name="Nolan M."/>
            <person name="Bruce D."/>
            <person name="Goodwin L."/>
            <person name="Pitluck S."/>
            <person name="Ivanova N."/>
            <person name="Mavromatis K."/>
            <person name="Mikhailova N."/>
            <person name="Pati A."/>
            <person name="Chen A."/>
            <person name="Palaniappan K."/>
            <person name="Land M."/>
            <person name="Hauser L."/>
            <person name="Chang Y.J."/>
            <person name="Jeffries C.D."/>
            <person name="Chain P."/>
            <person name="Saunders E."/>
            <person name="Brettin T."/>
            <person name="Detter J.C."/>
            <person name="Goker M."/>
            <person name="Bristow J."/>
            <person name="Eisen J.A."/>
            <person name="Markowitz V."/>
            <person name="Hugenholtz P."/>
            <person name="Kyrpides N.C."/>
            <person name="Klenk H.P."/>
            <person name="Han C."/>
        </authorList>
    </citation>
    <scope>NUCLEOTIDE SEQUENCE [LARGE SCALE GENOMIC DNA]</scope>
    <source>
        <strain evidence="2">ATCC 49208 / DSM 771 / VKM B-1644</strain>
    </source>
</reference>
<name>C8W5U8_DESAS</name>
<evidence type="ECO:0000313" key="2">
    <source>
        <dbReference type="Proteomes" id="UP000002217"/>
    </source>
</evidence>
<proteinExistence type="predicted"/>
<sequence length="83" mass="9717">MEKAMLFVREQSKLRSNGENPSFIYEGSVGTDLRINFKHIRKIEIEQIAKLIGAEVVYLKASQNDEENKDSASSWYYKLFWNI</sequence>
<dbReference type="EMBL" id="CP001720">
    <property type="protein sequence ID" value="ACV64098.1"/>
    <property type="molecule type" value="Genomic_DNA"/>
</dbReference>
<dbReference type="Proteomes" id="UP000002217">
    <property type="component" value="Chromosome"/>
</dbReference>
<dbReference type="AlphaFoldDB" id="C8W5U8"/>
<dbReference type="STRING" id="485916.Dtox_3368"/>
<dbReference type="OrthoDB" id="2083951at2"/>
<dbReference type="eggNOG" id="ENOG502ZJ5I">
    <property type="taxonomic scope" value="Bacteria"/>
</dbReference>
<keyword evidence="2" id="KW-1185">Reference proteome</keyword>
<evidence type="ECO:0000313" key="1">
    <source>
        <dbReference type="EMBL" id="ACV64098.1"/>
    </source>
</evidence>
<protein>
    <submittedName>
        <fullName evidence="1">Uncharacterized protein</fullName>
    </submittedName>
</protein>